<keyword evidence="2" id="KW-1185">Reference proteome</keyword>
<gene>
    <name evidence="1" type="ORF">ACCO45_001596</name>
</gene>
<protein>
    <submittedName>
        <fullName evidence="1">Uncharacterized protein</fullName>
    </submittedName>
</protein>
<comment type="caution">
    <text evidence="1">The sequence shown here is derived from an EMBL/GenBank/DDBJ whole genome shotgun (WGS) entry which is preliminary data.</text>
</comment>
<sequence length="340" mass="37787">MCPRLLAAVMHLTAPDWRLTGDRRGARFRRWGDGEVAPQTHRHRHERRLRQGHMVGENRHGGVAASREELGLAQSVRSVTREPLCACTFVCAQPAADGVPQTAIVAVAGIVAGPVAQRTGGRMWSRATSVDVGDELRWWWVAAAWTTVRRHHLRPTARQRARPASHSSPARPTIQGRIAAERVEKALRRPTHHHHLGRSHPHSTQGASLAKGTRSVDEESTERVVVPPACREDAERLNGGTGGWTKLAEIASGTVRYQHRGGLMRSECFAWMEKYPCVELAATMEKRLRVFRRGGVVGTRTRSGIFNDGDRSSEVGERRRKRLLGQGGSEIHGRPLRLRP</sequence>
<dbReference type="EMBL" id="JBGNUJ010000002">
    <property type="protein sequence ID" value="KAL3964592.1"/>
    <property type="molecule type" value="Genomic_DNA"/>
</dbReference>
<proteinExistence type="predicted"/>
<evidence type="ECO:0000313" key="2">
    <source>
        <dbReference type="Proteomes" id="UP001638806"/>
    </source>
</evidence>
<dbReference type="Proteomes" id="UP001638806">
    <property type="component" value="Unassembled WGS sequence"/>
</dbReference>
<reference evidence="1" key="1">
    <citation type="submission" date="2024-12" db="EMBL/GenBank/DDBJ databases">
        <title>Comparative genomics and development of molecular markers within Purpureocillium lilacinum and among Purpureocillium species.</title>
        <authorList>
            <person name="Yeh Z.-Y."/>
            <person name="Ni N.-T."/>
            <person name="Lo P.-H."/>
            <person name="Mushyakhwo K."/>
            <person name="Lin C.-F."/>
            <person name="Nai Y.-S."/>
        </authorList>
    </citation>
    <scope>NUCLEOTIDE SEQUENCE</scope>
    <source>
        <strain evidence="1">NCHU-NPUST-175</strain>
    </source>
</reference>
<evidence type="ECO:0000313" key="1">
    <source>
        <dbReference type="EMBL" id="KAL3964592.1"/>
    </source>
</evidence>
<name>A0ACC4E8T5_PURLI</name>
<organism evidence="1 2">
    <name type="scientific">Purpureocillium lilacinum</name>
    <name type="common">Paecilomyces lilacinus</name>
    <dbReference type="NCBI Taxonomy" id="33203"/>
    <lineage>
        <taxon>Eukaryota</taxon>
        <taxon>Fungi</taxon>
        <taxon>Dikarya</taxon>
        <taxon>Ascomycota</taxon>
        <taxon>Pezizomycotina</taxon>
        <taxon>Sordariomycetes</taxon>
        <taxon>Hypocreomycetidae</taxon>
        <taxon>Hypocreales</taxon>
        <taxon>Ophiocordycipitaceae</taxon>
        <taxon>Purpureocillium</taxon>
    </lineage>
</organism>
<accession>A0ACC4E8T5</accession>